<proteinExistence type="predicted"/>
<feature type="transmembrane region" description="Helical" evidence="1">
    <location>
        <begin position="427"/>
        <end position="445"/>
    </location>
</feature>
<feature type="transmembrane region" description="Helical" evidence="1">
    <location>
        <begin position="338"/>
        <end position="361"/>
    </location>
</feature>
<evidence type="ECO:0000313" key="3">
    <source>
        <dbReference type="EMBL" id="BCZ49202.1"/>
    </source>
</evidence>
<dbReference type="SUPFAM" id="SSF81324">
    <property type="entry name" value="Voltage-gated potassium channels"/>
    <property type="match status" value="1"/>
</dbReference>
<feature type="transmembrane region" description="Helical" evidence="1">
    <location>
        <begin position="396"/>
        <end position="415"/>
    </location>
</feature>
<keyword evidence="4" id="KW-1185">Reference proteome</keyword>
<evidence type="ECO:0000313" key="4">
    <source>
        <dbReference type="Proteomes" id="UP000824633"/>
    </source>
</evidence>
<dbReference type="Proteomes" id="UP000824633">
    <property type="component" value="Chromosome"/>
</dbReference>
<keyword evidence="1" id="KW-1133">Transmembrane helix</keyword>
<feature type="domain" description="Potassium channel" evidence="2">
    <location>
        <begin position="389"/>
        <end position="444"/>
    </location>
</feature>
<dbReference type="InterPro" id="IPR013099">
    <property type="entry name" value="K_chnl_dom"/>
</dbReference>
<dbReference type="Pfam" id="PF07885">
    <property type="entry name" value="Ion_trans_2"/>
    <property type="match status" value="1"/>
</dbReference>
<sequence length="446" mass="52449">MSKEGLVIEFNKLQSCQIAKGTEFVSIVKEDKSEKYRVVDTEEKLLEYSLNPMAYVEKQIGILVTCECNNIFAIFRDAIFLEKFKIDSYCEPKIEESVYLSFNNCHFFEDIELLGGDYKRLKINDSVIRKSFFIRFINCEKARIDNVIFEGNLIVENSDIGKLNVNTSKFDGDLLFQEVNILNDFILDKIKGNQNLIFIDCRFEGLSKLELEVNGELDFSQCSFYKNSEINFDEINGRISLYKTNFSDKCYLEYELLENKGYEPLIFEDDLKKTKWNFLIVSSIYKSSGRTEQYLETFYYFKKYERLERKSKNKDNYNFLEYLIEISTKYYTSWERTLLSMALIIVAFFIIYCIFPNLLIYKDTVISQQSLFKTIFEMCETSTFEINFLISKFGNALYFTIITFTTVGYGDIMPLNWMKLVVSLESFLGVFFTASFVVTLSRRFLS</sequence>
<keyword evidence="1" id="KW-0472">Membrane</keyword>
<organism evidence="3 4">
    <name type="scientific">Clostridium gelidum</name>
    <dbReference type="NCBI Taxonomy" id="704125"/>
    <lineage>
        <taxon>Bacteria</taxon>
        <taxon>Bacillati</taxon>
        <taxon>Bacillota</taxon>
        <taxon>Clostridia</taxon>
        <taxon>Eubacteriales</taxon>
        <taxon>Clostridiaceae</taxon>
        <taxon>Clostridium</taxon>
    </lineage>
</organism>
<reference evidence="4" key="1">
    <citation type="submission" date="2021-07" db="EMBL/GenBank/DDBJ databases">
        <title>Complete genome sequencing of a Clostridium isolate.</title>
        <authorList>
            <person name="Ueki A."/>
            <person name="Tonouchi A."/>
        </authorList>
    </citation>
    <scope>NUCLEOTIDE SEQUENCE [LARGE SCALE GENOMIC DNA]</scope>
    <source>
        <strain evidence="4">C5S11</strain>
    </source>
</reference>
<gene>
    <name evidence="3" type="ORF">psyc5s11_52690</name>
</gene>
<dbReference type="RefSeq" id="WP_224035403.1">
    <property type="nucleotide sequence ID" value="NZ_AP024849.1"/>
</dbReference>
<protein>
    <submittedName>
        <fullName evidence="3">Transporter</fullName>
    </submittedName>
</protein>
<evidence type="ECO:0000256" key="1">
    <source>
        <dbReference type="SAM" id="Phobius"/>
    </source>
</evidence>
<dbReference type="Gene3D" id="1.10.287.70">
    <property type="match status" value="1"/>
</dbReference>
<dbReference type="EMBL" id="AP024849">
    <property type="protein sequence ID" value="BCZ49202.1"/>
    <property type="molecule type" value="Genomic_DNA"/>
</dbReference>
<accession>A0ABM7TB86</accession>
<evidence type="ECO:0000259" key="2">
    <source>
        <dbReference type="Pfam" id="PF07885"/>
    </source>
</evidence>
<keyword evidence="1" id="KW-0812">Transmembrane</keyword>
<name>A0ABM7TB86_9CLOT</name>